<evidence type="ECO:0000256" key="4">
    <source>
        <dbReference type="ARBA" id="ARBA00022692"/>
    </source>
</evidence>
<name>A0A2T1BZK0_9CYAN</name>
<evidence type="ECO:0000313" key="11">
    <source>
        <dbReference type="Proteomes" id="UP000238762"/>
    </source>
</evidence>
<dbReference type="HAMAP" id="MF_00474">
    <property type="entry name" value="PSI_PsaK"/>
    <property type="match status" value="1"/>
</dbReference>
<dbReference type="OrthoDB" id="561382at2"/>
<dbReference type="GO" id="GO:0009522">
    <property type="term" value="C:photosystem I"/>
    <property type="evidence" value="ECO:0007669"/>
    <property type="project" value="UniProtKB-KW"/>
</dbReference>
<dbReference type="NCBIfam" id="TIGR03049">
    <property type="entry name" value="PS_I_psaK"/>
    <property type="match status" value="1"/>
</dbReference>
<dbReference type="Pfam" id="PF01241">
    <property type="entry name" value="PSI_PSAK"/>
    <property type="match status" value="1"/>
</dbReference>
<dbReference type="InterPro" id="IPR037101">
    <property type="entry name" value="PSI_PsaK_bact"/>
</dbReference>
<dbReference type="Proteomes" id="UP000238762">
    <property type="component" value="Unassembled WGS sequence"/>
</dbReference>
<sequence>MIVSLLAEAGAVPYTAGWSPSVAIIMILFNIFGVFLAAKTVQNPGVGTPLALPGIAEKFSVAQLLAGTAFGHILGTGVILGLATTGVL</sequence>
<evidence type="ECO:0000256" key="5">
    <source>
        <dbReference type="ARBA" id="ARBA00022836"/>
    </source>
</evidence>
<keyword evidence="8 9" id="KW-0472">Membrane</keyword>
<comment type="subcellular location">
    <subcellularLocation>
        <location evidence="9">Cellular thylakoid membrane</location>
        <topology evidence="9">Multi-pass membrane protein</topology>
    </subcellularLocation>
    <subcellularLocation>
        <location evidence="1">Membrane</location>
        <topology evidence="1">Multi-pass membrane protein</topology>
    </subcellularLocation>
</comment>
<dbReference type="GO" id="GO:0015979">
    <property type="term" value="P:photosynthesis"/>
    <property type="evidence" value="ECO:0007669"/>
    <property type="project" value="UniProtKB-UniRule"/>
</dbReference>
<proteinExistence type="inferred from homology"/>
<dbReference type="RefSeq" id="WP_106290068.1">
    <property type="nucleotide sequence ID" value="NZ_CAWNTC010000137.1"/>
</dbReference>
<evidence type="ECO:0000256" key="1">
    <source>
        <dbReference type="ARBA" id="ARBA00004141"/>
    </source>
</evidence>
<keyword evidence="7 9" id="KW-0793">Thylakoid</keyword>
<comment type="similarity">
    <text evidence="2 9">Belongs to the PsaG/PsaK family.</text>
</comment>
<keyword evidence="5 9" id="KW-0603">Photosystem I</keyword>
<protein>
    <recommendedName>
        <fullName evidence="9">Photosystem I reaction center subunit PsaK</fullName>
    </recommendedName>
    <alternativeName>
        <fullName evidence="9">Photosystem I subunit X</fullName>
    </alternativeName>
</protein>
<reference evidence="10 11" key="2">
    <citation type="submission" date="2018-03" db="EMBL/GenBank/DDBJ databases">
        <title>The ancient ancestry and fast evolution of plastids.</title>
        <authorList>
            <person name="Moore K.R."/>
            <person name="Magnabosco C."/>
            <person name="Momper L."/>
            <person name="Gold D.A."/>
            <person name="Bosak T."/>
            <person name="Fournier G.P."/>
        </authorList>
    </citation>
    <scope>NUCLEOTIDE SEQUENCE [LARGE SCALE GENOMIC DNA]</scope>
    <source>
        <strain evidence="10 11">CCAP 1448/3</strain>
    </source>
</reference>
<evidence type="ECO:0000256" key="2">
    <source>
        <dbReference type="ARBA" id="ARBA00006458"/>
    </source>
</evidence>
<keyword evidence="11" id="KW-1185">Reference proteome</keyword>
<keyword evidence="6 9" id="KW-1133">Transmembrane helix</keyword>
<evidence type="ECO:0000256" key="6">
    <source>
        <dbReference type="ARBA" id="ARBA00022989"/>
    </source>
</evidence>
<feature type="transmembrane region" description="Helical" evidence="9">
    <location>
        <begin position="59"/>
        <end position="83"/>
    </location>
</feature>
<gene>
    <name evidence="9 10" type="primary">psaK</name>
    <name evidence="10" type="ORF">C7B64_18180</name>
</gene>
<dbReference type="GO" id="GO:0031676">
    <property type="term" value="C:plasma membrane-derived thylakoid membrane"/>
    <property type="evidence" value="ECO:0007669"/>
    <property type="project" value="UniProtKB-SubCell"/>
</dbReference>
<organism evidence="10 11">
    <name type="scientific">Merismopedia glauca CCAP 1448/3</name>
    <dbReference type="NCBI Taxonomy" id="1296344"/>
    <lineage>
        <taxon>Bacteria</taxon>
        <taxon>Bacillati</taxon>
        <taxon>Cyanobacteriota</taxon>
        <taxon>Cyanophyceae</taxon>
        <taxon>Synechococcales</taxon>
        <taxon>Merismopediaceae</taxon>
        <taxon>Merismopedia</taxon>
    </lineage>
</organism>
<evidence type="ECO:0000256" key="7">
    <source>
        <dbReference type="ARBA" id="ARBA00023078"/>
    </source>
</evidence>
<dbReference type="InterPro" id="IPR000549">
    <property type="entry name" value="PSI_PsaG/PsaK"/>
</dbReference>
<dbReference type="AlphaFoldDB" id="A0A2T1BZK0"/>
<evidence type="ECO:0000256" key="9">
    <source>
        <dbReference type="HAMAP-Rule" id="MF_00474"/>
    </source>
</evidence>
<dbReference type="InterPro" id="IPR017492">
    <property type="entry name" value="PSI_PsaK"/>
</dbReference>
<dbReference type="SUPFAM" id="SSF81563">
    <property type="entry name" value="Photosystem I reaction center subunit X, PsaK"/>
    <property type="match status" value="1"/>
</dbReference>
<dbReference type="InterPro" id="IPR035982">
    <property type="entry name" value="PSI_centre_PsaK_sf"/>
</dbReference>
<dbReference type="EMBL" id="PVWJ01000106">
    <property type="protein sequence ID" value="PSB01455.1"/>
    <property type="molecule type" value="Genomic_DNA"/>
</dbReference>
<accession>A0A2T1BZK0</accession>
<feature type="transmembrane region" description="Helical" evidence="9">
    <location>
        <begin position="20"/>
        <end position="38"/>
    </location>
</feature>
<evidence type="ECO:0000313" key="10">
    <source>
        <dbReference type="EMBL" id="PSB01455.1"/>
    </source>
</evidence>
<keyword evidence="3 9" id="KW-0602">Photosynthesis</keyword>
<reference evidence="10 11" key="1">
    <citation type="submission" date="2018-02" db="EMBL/GenBank/DDBJ databases">
        <authorList>
            <person name="Cohen D.B."/>
            <person name="Kent A.D."/>
        </authorList>
    </citation>
    <scope>NUCLEOTIDE SEQUENCE [LARGE SCALE GENOMIC DNA]</scope>
    <source>
        <strain evidence="10 11">CCAP 1448/3</strain>
    </source>
</reference>
<comment type="caution">
    <text evidence="10">The sequence shown here is derived from an EMBL/GenBank/DDBJ whole genome shotgun (WGS) entry which is preliminary data.</text>
</comment>
<dbReference type="Gene3D" id="1.20.860.20">
    <property type="entry name" value="Photosystem I PsaK, reaction centre"/>
    <property type="match status" value="1"/>
</dbReference>
<keyword evidence="4 9" id="KW-0812">Transmembrane</keyword>
<evidence type="ECO:0000256" key="8">
    <source>
        <dbReference type="ARBA" id="ARBA00023136"/>
    </source>
</evidence>
<evidence type="ECO:0000256" key="3">
    <source>
        <dbReference type="ARBA" id="ARBA00022531"/>
    </source>
</evidence>